<dbReference type="EMBL" id="KN127006">
    <property type="protein sequence ID" value="KFU94563.1"/>
    <property type="molecule type" value="Genomic_DNA"/>
</dbReference>
<accession>A0A093BL75</accession>
<feature type="non-terminal residue" evidence="2">
    <location>
        <position position="79"/>
    </location>
</feature>
<organism evidence="2 3">
    <name type="scientific">Chaetura pelagica</name>
    <name type="common">Chimney swift</name>
    <name type="synonym">Hirundo pelagica</name>
    <dbReference type="NCBI Taxonomy" id="8897"/>
    <lineage>
        <taxon>Eukaryota</taxon>
        <taxon>Metazoa</taxon>
        <taxon>Chordata</taxon>
        <taxon>Craniata</taxon>
        <taxon>Vertebrata</taxon>
        <taxon>Euteleostomi</taxon>
        <taxon>Archelosauria</taxon>
        <taxon>Archosauria</taxon>
        <taxon>Dinosauria</taxon>
        <taxon>Saurischia</taxon>
        <taxon>Theropoda</taxon>
        <taxon>Coelurosauria</taxon>
        <taxon>Aves</taxon>
        <taxon>Neognathae</taxon>
        <taxon>Neoaves</taxon>
        <taxon>Strisores</taxon>
        <taxon>Apodiformes</taxon>
        <taxon>Apodidae</taxon>
        <taxon>Apodinae</taxon>
        <taxon>Chaetura</taxon>
    </lineage>
</organism>
<proteinExistence type="predicted"/>
<reference evidence="3" key="2">
    <citation type="journal article" date="2014" name="Science">
        <title>Comparative genomics reveals insights into avian genome evolution and adaptation.</title>
        <authorList>
            <consortium name="Avian Genome Consortium"/>
            <person name="Zhang G."/>
            <person name="Li C."/>
            <person name="Li Q."/>
            <person name="Li B."/>
            <person name="Larkin D.M."/>
            <person name="Lee C."/>
            <person name="Storz J.F."/>
            <person name="Antunes A."/>
            <person name="Greenwold M.J."/>
            <person name="Meredith R.W."/>
            <person name="Odeen A."/>
            <person name="Cui J."/>
            <person name="Zhou Q."/>
            <person name="Xu L."/>
            <person name="Pan H."/>
            <person name="Wang Z."/>
            <person name="Jin L."/>
            <person name="Zhang P."/>
            <person name="Hu H."/>
            <person name="Yang W."/>
            <person name="Hu J."/>
            <person name="Xiao J."/>
            <person name="Yang Z."/>
            <person name="Liu Y."/>
            <person name="Xie Q."/>
            <person name="Yu H."/>
            <person name="Lian J."/>
            <person name="Wen P."/>
            <person name="Zhang F."/>
            <person name="Li H."/>
            <person name="Zeng Y."/>
            <person name="Xiong Z."/>
            <person name="Liu S."/>
            <person name="Zhou L."/>
            <person name="Huang Z."/>
            <person name="An N."/>
            <person name="Wang J."/>
            <person name="Zheng Q."/>
            <person name="Xiong Y."/>
            <person name="Wang G."/>
            <person name="Wang B."/>
            <person name="Wang J."/>
            <person name="Fan Y."/>
            <person name="da Fonseca R.R."/>
            <person name="Alfaro-Nunez A."/>
            <person name="Schubert M."/>
            <person name="Orlando L."/>
            <person name="Mourier T."/>
            <person name="Howard J.T."/>
            <person name="Ganapathy G."/>
            <person name="Pfenning A."/>
            <person name="Whitney O."/>
            <person name="Rivas M.V."/>
            <person name="Hara E."/>
            <person name="Smith J."/>
            <person name="Farre M."/>
            <person name="Narayan J."/>
            <person name="Slavov G."/>
            <person name="Romanov M.N."/>
            <person name="Borges R."/>
            <person name="Machado J.P."/>
            <person name="Khan I."/>
            <person name="Springer M.S."/>
            <person name="Gatesy J."/>
            <person name="Hoffmann F.G."/>
            <person name="Opazo J.C."/>
            <person name="Hastad O."/>
            <person name="Sawyer R.H."/>
            <person name="Kim H."/>
            <person name="Kim K.W."/>
            <person name="Kim H.J."/>
            <person name="Cho S."/>
            <person name="Li N."/>
            <person name="Huang Y."/>
            <person name="Bruford M.W."/>
            <person name="Zhan X."/>
            <person name="Dixon A."/>
            <person name="Bertelsen M.F."/>
            <person name="Derryberry E."/>
            <person name="Warren W."/>
            <person name="Wilson R.K."/>
            <person name="Li S."/>
            <person name="Ray D.A."/>
            <person name="Green R.E."/>
            <person name="O'Brien S.J."/>
            <person name="Griffin D."/>
            <person name="Johnson W.E."/>
            <person name="Haussler D."/>
            <person name="Ryder O.A."/>
            <person name="Willerslev E."/>
            <person name="Graves G.R."/>
            <person name="Alstrom P."/>
            <person name="Fjeldsa J."/>
            <person name="Mindell D.P."/>
            <person name="Edwards S.V."/>
            <person name="Braun E.L."/>
            <person name="Rahbek C."/>
            <person name="Burt D.W."/>
            <person name="Houde P."/>
            <person name="Zhang Y."/>
            <person name="Yang H."/>
            <person name="Wang J."/>
            <person name="Jarvis E.D."/>
            <person name="Gilbert M.T."/>
            <person name="Wang J."/>
        </authorList>
    </citation>
    <scope>NUCLEOTIDE SEQUENCE [LARGE SCALE GENOMIC DNA]</scope>
</reference>
<gene>
    <name evidence="2" type="ORF">M959_01230</name>
</gene>
<sequence>QMIPEGPNNLTPPSSLSASQMHFVIPIAVVGGLMACCVAAAWLYLKFGVKTEDMSGEMVRGLLYHREGQELNVYPMEVI</sequence>
<feature type="transmembrane region" description="Helical" evidence="1">
    <location>
        <begin position="23"/>
        <end position="45"/>
    </location>
</feature>
<evidence type="ECO:0000313" key="2">
    <source>
        <dbReference type="EMBL" id="KFU94563.1"/>
    </source>
</evidence>
<feature type="non-terminal residue" evidence="2">
    <location>
        <position position="1"/>
    </location>
</feature>
<protein>
    <submittedName>
        <fullName evidence="2">Uncharacterized protein</fullName>
    </submittedName>
</protein>
<keyword evidence="1" id="KW-1133">Transmembrane helix</keyword>
<dbReference type="Proteomes" id="UP000031515">
    <property type="component" value="Unassembled WGS sequence"/>
</dbReference>
<keyword evidence="1" id="KW-0472">Membrane</keyword>
<evidence type="ECO:0000313" key="3">
    <source>
        <dbReference type="Proteomes" id="UP000031515"/>
    </source>
</evidence>
<reference evidence="2 3" key="1">
    <citation type="submission" date="2013-08" db="EMBL/GenBank/DDBJ databases">
        <title>Genome evolution of avian class.</title>
        <authorList>
            <person name="Zhang G."/>
            <person name="Li C."/>
        </authorList>
    </citation>
    <scope>NUCLEOTIDE SEQUENCE [LARGE SCALE GENOMIC DNA]</scope>
    <source>
        <strain evidence="2">M959</strain>
    </source>
</reference>
<name>A0A093BL75_CHAPE</name>
<keyword evidence="3" id="KW-1185">Reference proteome</keyword>
<evidence type="ECO:0000256" key="1">
    <source>
        <dbReference type="SAM" id="Phobius"/>
    </source>
</evidence>
<keyword evidence="1" id="KW-0812">Transmembrane</keyword>
<dbReference type="AlphaFoldDB" id="A0A093BL75"/>